<dbReference type="Proteomes" id="UP000274922">
    <property type="component" value="Unassembled WGS sequence"/>
</dbReference>
<feature type="region of interest" description="Disordered" evidence="1">
    <location>
        <begin position="185"/>
        <end position="207"/>
    </location>
</feature>
<feature type="compositionally biased region" description="Acidic residues" evidence="1">
    <location>
        <begin position="364"/>
        <end position="385"/>
    </location>
</feature>
<dbReference type="SMART" id="SM00160">
    <property type="entry name" value="RanBD"/>
    <property type="match status" value="1"/>
</dbReference>
<dbReference type="SUPFAM" id="SSF50729">
    <property type="entry name" value="PH domain-like"/>
    <property type="match status" value="1"/>
</dbReference>
<feature type="compositionally biased region" description="Low complexity" evidence="1">
    <location>
        <begin position="26"/>
        <end position="56"/>
    </location>
</feature>
<reference evidence="4" key="1">
    <citation type="journal article" date="2018" name="Nat. Microbiol.">
        <title>Leveraging single-cell genomics to expand the fungal tree of life.</title>
        <authorList>
            <person name="Ahrendt S.R."/>
            <person name="Quandt C.A."/>
            <person name="Ciobanu D."/>
            <person name="Clum A."/>
            <person name="Salamov A."/>
            <person name="Andreopoulos B."/>
            <person name="Cheng J.F."/>
            <person name="Woyke T."/>
            <person name="Pelin A."/>
            <person name="Henrissat B."/>
            <person name="Reynolds N.K."/>
            <person name="Benny G.L."/>
            <person name="Smith M.E."/>
            <person name="James T.Y."/>
            <person name="Grigoriev I.V."/>
        </authorList>
    </citation>
    <scope>NUCLEOTIDE SEQUENCE [LARGE SCALE GENOMIC DNA]</scope>
    <source>
        <strain evidence="4">ATCC 52028</strain>
    </source>
</reference>
<feature type="compositionally biased region" description="Low complexity" evidence="1">
    <location>
        <begin position="133"/>
        <end position="152"/>
    </location>
</feature>
<dbReference type="AlphaFoldDB" id="A0A4P9XAZ3"/>
<dbReference type="OrthoDB" id="185618at2759"/>
<accession>A0A4P9XAZ3</accession>
<feature type="region of interest" description="Disordered" evidence="1">
    <location>
        <begin position="1"/>
        <end position="79"/>
    </location>
</feature>
<proteinExistence type="predicted"/>
<dbReference type="Gene3D" id="2.30.29.30">
    <property type="entry name" value="Pleckstrin-homology domain (PH domain)/Phosphotyrosine-binding domain (PTB)"/>
    <property type="match status" value="1"/>
</dbReference>
<feature type="region of interest" description="Disordered" evidence="1">
    <location>
        <begin position="221"/>
        <end position="273"/>
    </location>
</feature>
<protein>
    <recommendedName>
        <fullName evidence="2">RanBD1 domain-containing protein</fullName>
    </recommendedName>
</protein>
<feature type="region of interest" description="Disordered" evidence="1">
    <location>
        <begin position="112"/>
        <end position="152"/>
    </location>
</feature>
<dbReference type="InterPro" id="IPR011993">
    <property type="entry name" value="PH-like_dom_sf"/>
</dbReference>
<organism evidence="3 4">
    <name type="scientific">Caulochytrium protostelioides</name>
    <dbReference type="NCBI Taxonomy" id="1555241"/>
    <lineage>
        <taxon>Eukaryota</taxon>
        <taxon>Fungi</taxon>
        <taxon>Fungi incertae sedis</taxon>
        <taxon>Chytridiomycota</taxon>
        <taxon>Chytridiomycota incertae sedis</taxon>
        <taxon>Chytridiomycetes</taxon>
        <taxon>Caulochytriales</taxon>
        <taxon>Caulochytriaceae</taxon>
        <taxon>Caulochytrium</taxon>
    </lineage>
</organism>
<dbReference type="InterPro" id="IPR045255">
    <property type="entry name" value="RanBP1-like"/>
</dbReference>
<dbReference type="InterPro" id="IPR000156">
    <property type="entry name" value="Ran_bind_dom"/>
</dbReference>
<name>A0A4P9XAZ3_9FUNG</name>
<keyword evidence="4" id="KW-1185">Reference proteome</keyword>
<evidence type="ECO:0000313" key="3">
    <source>
        <dbReference type="EMBL" id="RKP02526.1"/>
    </source>
</evidence>
<gene>
    <name evidence="3" type="ORF">CXG81DRAFT_24813</name>
</gene>
<dbReference type="PROSITE" id="PS50196">
    <property type="entry name" value="RANBD1"/>
    <property type="match status" value="1"/>
</dbReference>
<feature type="region of interest" description="Disordered" evidence="1">
    <location>
        <begin position="348"/>
        <end position="400"/>
    </location>
</feature>
<dbReference type="EMBL" id="ML014141">
    <property type="protein sequence ID" value="RKP02526.1"/>
    <property type="molecule type" value="Genomic_DNA"/>
</dbReference>
<feature type="domain" description="RanBD1" evidence="2">
    <location>
        <begin position="397"/>
        <end position="487"/>
    </location>
</feature>
<feature type="compositionally biased region" description="Low complexity" evidence="1">
    <location>
        <begin position="1"/>
        <end position="10"/>
    </location>
</feature>
<dbReference type="PANTHER" id="PTHR23138">
    <property type="entry name" value="RAN BINDING PROTEIN"/>
    <property type="match status" value="1"/>
</dbReference>
<evidence type="ECO:0000259" key="2">
    <source>
        <dbReference type="PROSITE" id="PS50196"/>
    </source>
</evidence>
<evidence type="ECO:0000313" key="4">
    <source>
        <dbReference type="Proteomes" id="UP000274922"/>
    </source>
</evidence>
<evidence type="ECO:0000256" key="1">
    <source>
        <dbReference type="SAM" id="MobiDB-lite"/>
    </source>
</evidence>
<sequence length="537" mass="52626">MADTTVAADTTVKRKYDDDAQDGADSDAGSAAAAAAAAVTAPRADPPADAASDDAGTPSTKKLALDPASSGAATPVSTSADAASVTAAASILALPKSGVFGAVPASGATASPFAPGRGWGSATSSPAPAIDRSPAGATAGQMAAPAPSAASASNPFGMVKSSDAKPNGLFRASALFQKSEQAPASAASSAASDGSTAPGTPAGAAAASSVFQPGRAWHLGTPFSTASGNAPAATTNAAPAGTTTSLSSSAPLSALATQPANSTDGTPPTTTAAAAPAAAAKPVEGSSAAVADAMAHGTLSGNSYFKQDVRSLGKGWMAGETGKSTFGTAGSTPGGFAAAAAASSGEVAWARQRTTSSASKGGDGDDGSGADGDDPADDGADDDDAASSSQRPKDVDDEEDAKRLRAATIETKTGEEDEVTLASTRCRLFQLGENGAWLERGVGALKVNATRPANPDAAPTCARLLMRAEGVLKLLLNARLHPNFHAEVAQEKYLRFVVLHGPDKPLETFLARTGSPASVKSLLDAMTPFISADAAAV</sequence>
<dbReference type="Pfam" id="PF00638">
    <property type="entry name" value="Ran_BP1"/>
    <property type="match status" value="1"/>
</dbReference>
<dbReference type="STRING" id="1555241.A0A4P9XAZ3"/>
<feature type="compositionally biased region" description="Low complexity" evidence="1">
    <location>
        <begin position="224"/>
        <end position="273"/>
    </location>
</feature>